<organism evidence="2 3">
    <name type="scientific">Prunus dulcis</name>
    <name type="common">Almond</name>
    <name type="synonym">Amygdalus dulcis</name>
    <dbReference type="NCBI Taxonomy" id="3755"/>
    <lineage>
        <taxon>Eukaryota</taxon>
        <taxon>Viridiplantae</taxon>
        <taxon>Streptophyta</taxon>
        <taxon>Embryophyta</taxon>
        <taxon>Tracheophyta</taxon>
        <taxon>Spermatophyta</taxon>
        <taxon>Magnoliopsida</taxon>
        <taxon>eudicotyledons</taxon>
        <taxon>Gunneridae</taxon>
        <taxon>Pentapetalae</taxon>
        <taxon>rosids</taxon>
        <taxon>fabids</taxon>
        <taxon>Rosales</taxon>
        <taxon>Rosaceae</taxon>
        <taxon>Amygdaloideae</taxon>
        <taxon>Amygdaleae</taxon>
        <taxon>Prunus</taxon>
    </lineage>
</organism>
<feature type="region of interest" description="Disordered" evidence="1">
    <location>
        <begin position="29"/>
        <end position="50"/>
    </location>
</feature>
<evidence type="ECO:0000256" key="1">
    <source>
        <dbReference type="SAM" id="MobiDB-lite"/>
    </source>
</evidence>
<dbReference type="AlphaFoldDB" id="A0AAD4Z218"/>
<evidence type="ECO:0000313" key="2">
    <source>
        <dbReference type="EMBL" id="KAI5329886.1"/>
    </source>
</evidence>
<keyword evidence="3" id="KW-1185">Reference proteome</keyword>
<protein>
    <submittedName>
        <fullName evidence="2">Uncharacterized protein</fullName>
    </submittedName>
</protein>
<accession>A0AAD4Z218</accession>
<gene>
    <name evidence="2" type="ORF">L3X38_029283</name>
</gene>
<dbReference type="EMBL" id="JAJFAZ020000005">
    <property type="protein sequence ID" value="KAI5329886.1"/>
    <property type="molecule type" value="Genomic_DNA"/>
</dbReference>
<name>A0AAD4Z218_PRUDU</name>
<reference evidence="2 3" key="1">
    <citation type="journal article" date="2022" name="G3 (Bethesda)">
        <title>Whole-genome sequence and methylome profiling of the almond [Prunus dulcis (Mill.) D.A. Webb] cultivar 'Nonpareil'.</title>
        <authorList>
            <person name="D'Amico-Willman K.M."/>
            <person name="Ouma W.Z."/>
            <person name="Meulia T."/>
            <person name="Sideli G.M."/>
            <person name="Gradziel T.M."/>
            <person name="Fresnedo-Ramirez J."/>
        </authorList>
    </citation>
    <scope>NUCLEOTIDE SEQUENCE [LARGE SCALE GENOMIC DNA]</scope>
    <source>
        <strain evidence="2">Clone GOH B32 T37-40</strain>
    </source>
</reference>
<sequence>MGTRPDRSNAARQGAGKICRGCRRLLHQMGRSRTSGNHNDSKNGGFRLDSYLLPIRPSPVKRSSRSNKQNCEEAIETAAGQGQGSLAGKASRSTVGHSDVLPIVHWRNSFFPGFRFGSGGACGNW</sequence>
<proteinExistence type="predicted"/>
<comment type="caution">
    <text evidence="2">The sequence shown here is derived from an EMBL/GenBank/DDBJ whole genome shotgun (WGS) entry which is preliminary data.</text>
</comment>
<dbReference type="Proteomes" id="UP001054821">
    <property type="component" value="Chromosome 5"/>
</dbReference>
<evidence type="ECO:0000313" key="3">
    <source>
        <dbReference type="Proteomes" id="UP001054821"/>
    </source>
</evidence>